<comment type="subcellular location">
    <subcellularLocation>
        <location evidence="1 10">Cell outer membrane</location>
        <topology evidence="1 10">Multi-pass membrane protein</topology>
    </subcellularLocation>
</comment>
<keyword evidence="9 10" id="KW-0998">Cell outer membrane</keyword>
<dbReference type="Gene3D" id="2.40.170.20">
    <property type="entry name" value="TonB-dependent receptor, beta-barrel domain"/>
    <property type="match status" value="1"/>
</dbReference>
<dbReference type="InterPro" id="IPR037066">
    <property type="entry name" value="Plug_dom_sf"/>
</dbReference>
<evidence type="ECO:0000259" key="14">
    <source>
        <dbReference type="Pfam" id="PF07715"/>
    </source>
</evidence>
<evidence type="ECO:0000256" key="6">
    <source>
        <dbReference type="ARBA" id="ARBA00023077"/>
    </source>
</evidence>
<evidence type="ECO:0000256" key="5">
    <source>
        <dbReference type="ARBA" id="ARBA00022729"/>
    </source>
</evidence>
<feature type="domain" description="TonB-dependent receptor plug" evidence="14">
    <location>
        <begin position="128"/>
        <end position="236"/>
    </location>
</feature>
<dbReference type="InterPro" id="IPR012910">
    <property type="entry name" value="Plug_dom"/>
</dbReference>
<dbReference type="InterPro" id="IPR039426">
    <property type="entry name" value="TonB-dep_rcpt-like"/>
</dbReference>
<dbReference type="GO" id="GO:0015344">
    <property type="term" value="F:siderophore uptake transmembrane transporter activity"/>
    <property type="evidence" value="ECO:0007669"/>
    <property type="project" value="TreeGrafter"/>
</dbReference>
<dbReference type="Proteomes" id="UP000191931">
    <property type="component" value="Unassembled WGS sequence"/>
</dbReference>
<proteinExistence type="inferred from homology"/>
<evidence type="ECO:0000256" key="11">
    <source>
        <dbReference type="RuleBase" id="RU003357"/>
    </source>
</evidence>
<dbReference type="EMBL" id="FWEV01000070">
    <property type="protein sequence ID" value="SLM28876.1"/>
    <property type="molecule type" value="Genomic_DNA"/>
</dbReference>
<reference evidence="15 16" key="1">
    <citation type="submission" date="2017-03" db="EMBL/GenBank/DDBJ databases">
        <authorList>
            <person name="Afonso C.L."/>
            <person name="Miller P.J."/>
            <person name="Scott M.A."/>
            <person name="Spackman E."/>
            <person name="Goraichik I."/>
            <person name="Dimitrov K.M."/>
            <person name="Suarez D.L."/>
            <person name="Swayne D.E."/>
        </authorList>
    </citation>
    <scope>NUCLEOTIDE SEQUENCE [LARGE SCALE GENOMIC DNA]</scope>
    <source>
        <strain evidence="15">PRJEB14757</strain>
    </source>
</reference>
<evidence type="ECO:0000259" key="13">
    <source>
        <dbReference type="Pfam" id="PF00593"/>
    </source>
</evidence>
<evidence type="ECO:0000256" key="7">
    <source>
        <dbReference type="ARBA" id="ARBA00023136"/>
    </source>
</evidence>
<dbReference type="AlphaFoldDB" id="A0A1W1H8V9"/>
<dbReference type="PANTHER" id="PTHR30069">
    <property type="entry name" value="TONB-DEPENDENT OUTER MEMBRANE RECEPTOR"/>
    <property type="match status" value="1"/>
</dbReference>
<keyword evidence="4 10" id="KW-0812">Transmembrane</keyword>
<keyword evidence="7 10" id="KW-0472">Membrane</keyword>
<keyword evidence="16" id="KW-1185">Reference proteome</keyword>
<dbReference type="InterPro" id="IPR036942">
    <property type="entry name" value="Beta-barrel_TonB_sf"/>
</dbReference>
<dbReference type="Pfam" id="PF07715">
    <property type="entry name" value="Plug"/>
    <property type="match status" value="1"/>
</dbReference>
<gene>
    <name evidence="15" type="ORF">MTBBW1_1610038</name>
</gene>
<evidence type="ECO:0000256" key="12">
    <source>
        <dbReference type="SAM" id="SignalP"/>
    </source>
</evidence>
<dbReference type="GO" id="GO:0009279">
    <property type="term" value="C:cell outer membrane"/>
    <property type="evidence" value="ECO:0007669"/>
    <property type="project" value="UniProtKB-SubCell"/>
</dbReference>
<dbReference type="RefSeq" id="WP_186441438.1">
    <property type="nucleotide sequence ID" value="NZ_LT828550.1"/>
</dbReference>
<keyword evidence="5 12" id="KW-0732">Signal</keyword>
<evidence type="ECO:0000256" key="10">
    <source>
        <dbReference type="PROSITE-ProRule" id="PRU01360"/>
    </source>
</evidence>
<organism evidence="15 16">
    <name type="scientific">Desulfamplus magnetovallimortis</name>
    <dbReference type="NCBI Taxonomy" id="1246637"/>
    <lineage>
        <taxon>Bacteria</taxon>
        <taxon>Pseudomonadati</taxon>
        <taxon>Thermodesulfobacteriota</taxon>
        <taxon>Desulfobacteria</taxon>
        <taxon>Desulfobacterales</taxon>
        <taxon>Desulfobacteraceae</taxon>
        <taxon>Desulfamplus</taxon>
    </lineage>
</organism>
<evidence type="ECO:0000313" key="16">
    <source>
        <dbReference type="Proteomes" id="UP000191931"/>
    </source>
</evidence>
<comment type="similarity">
    <text evidence="10 11">Belongs to the TonB-dependent receptor family.</text>
</comment>
<keyword evidence="2 10" id="KW-0813">Transport</keyword>
<evidence type="ECO:0000256" key="1">
    <source>
        <dbReference type="ARBA" id="ARBA00004571"/>
    </source>
</evidence>
<keyword evidence="8 15" id="KW-0675">Receptor</keyword>
<dbReference type="SUPFAM" id="SSF56935">
    <property type="entry name" value="Porins"/>
    <property type="match status" value="1"/>
</dbReference>
<feature type="chain" id="PRO_5012641923" evidence="12">
    <location>
        <begin position="30"/>
        <end position="761"/>
    </location>
</feature>
<dbReference type="GO" id="GO:0044718">
    <property type="term" value="P:siderophore transmembrane transport"/>
    <property type="evidence" value="ECO:0007669"/>
    <property type="project" value="TreeGrafter"/>
</dbReference>
<feature type="signal peptide" evidence="12">
    <location>
        <begin position="1"/>
        <end position="29"/>
    </location>
</feature>
<evidence type="ECO:0000256" key="8">
    <source>
        <dbReference type="ARBA" id="ARBA00023170"/>
    </source>
</evidence>
<dbReference type="PANTHER" id="PTHR30069:SF29">
    <property type="entry name" value="HEMOGLOBIN AND HEMOGLOBIN-HAPTOGLOBIN-BINDING PROTEIN 1-RELATED"/>
    <property type="match status" value="1"/>
</dbReference>
<protein>
    <submittedName>
        <fullName evidence="15">TonB-dependent receptor</fullName>
    </submittedName>
</protein>
<evidence type="ECO:0000256" key="9">
    <source>
        <dbReference type="ARBA" id="ARBA00023237"/>
    </source>
</evidence>
<evidence type="ECO:0000256" key="4">
    <source>
        <dbReference type="ARBA" id="ARBA00022692"/>
    </source>
</evidence>
<accession>A0A1W1H8V9</accession>
<dbReference type="InterPro" id="IPR000531">
    <property type="entry name" value="Beta-barrel_TonB"/>
</dbReference>
<name>A0A1W1H8V9_9BACT</name>
<dbReference type="Gene3D" id="2.170.130.10">
    <property type="entry name" value="TonB-dependent receptor, plug domain"/>
    <property type="match status" value="1"/>
</dbReference>
<evidence type="ECO:0000256" key="2">
    <source>
        <dbReference type="ARBA" id="ARBA00022448"/>
    </source>
</evidence>
<keyword evidence="3 10" id="KW-1134">Transmembrane beta strand</keyword>
<dbReference type="PROSITE" id="PS52016">
    <property type="entry name" value="TONB_DEPENDENT_REC_3"/>
    <property type="match status" value="1"/>
</dbReference>
<evidence type="ECO:0000313" key="15">
    <source>
        <dbReference type="EMBL" id="SLM28876.1"/>
    </source>
</evidence>
<feature type="domain" description="TonB-dependent receptor-like beta-barrel" evidence="13">
    <location>
        <begin position="405"/>
        <end position="730"/>
    </location>
</feature>
<dbReference type="Pfam" id="PF00593">
    <property type="entry name" value="TonB_dep_Rec_b-barrel"/>
    <property type="match status" value="1"/>
</dbReference>
<keyword evidence="6 11" id="KW-0798">TonB box</keyword>
<evidence type="ECO:0000256" key="3">
    <source>
        <dbReference type="ARBA" id="ARBA00022452"/>
    </source>
</evidence>
<sequence length="761" mass="85770">MISLLMNTCLIFTLTLIMTHFTLVDSVVAQTNGDQSFPVVNTNGAILNHTGDTHCNTGDISNDAYAMLTNADAMLTNADAVLNNADVMLNNADVMLNNADDIDLLSINIENLMDMQVTSVGKKQQVLSSSAAAIHVITAEDIKHSGVTSIADALKLVPGLHVARLNSDKWAINSRDLGSRFAETLLVLIDGRSVYTPSFSGVYWEVQDTLLADIDRIEVIRGPGATLWGANAVNGVINIITKSSKETQGGLVEAGAGDLEHRFGSVRYGTAITDNVNARIFCKGFDRESLTHPDGSESTRGWESFRGGFRMDADITSQDLWTLQGELYSGDIYQCMKELPILPVSDFMVEETPSTGYSFAIEDHSEVSGGHIQMAWQKILSSSSEWDLQLYYDRMYRKELFITEERESVDLEFEHRFSPMSRHDVVWGLRCNHTWDHFDDTLMMSAVHDSDRNTLFSLFVQDEFLLIPDTLWLTLGTKLEHNEVTGSEILPGIRLFWSLSNSHKLWGAVSRAVRNPSRLERDGEAMPYLSPPFSLEMSEYPYTNYLPVVYSLSGGEWFESERLLSWEAGYRFIASSSFFADISLYYNRYNNSRSFEVDELIIHDDWIEQKIRFVNGPSWQTWGGELSLAWNPLDWLKLDMAYSFLRRQLNSEAEVSSKAPNHQFSLQGTLSPLDSINFHCRLKYVDDSSQVLWSAPPDFLYDIDAYTTLDFAVIWKATSHIDISLSVQNLLDEAHVEAVQEVWIPPEEVRRSIYGKVTCSF</sequence>
<dbReference type="STRING" id="1246637.MTBBW1_1610038"/>